<evidence type="ECO:0000313" key="2">
    <source>
        <dbReference type="Proteomes" id="UP000034189"/>
    </source>
</evidence>
<accession>A0A0F7F8C6</accession>
<organism evidence="1 2">
    <name type="scientific">Paenibacillus durus ATCC 35681</name>
    <dbReference type="NCBI Taxonomy" id="1333534"/>
    <lineage>
        <taxon>Bacteria</taxon>
        <taxon>Bacillati</taxon>
        <taxon>Bacillota</taxon>
        <taxon>Bacilli</taxon>
        <taxon>Bacillales</taxon>
        <taxon>Paenibacillaceae</taxon>
        <taxon>Paenibacillus</taxon>
    </lineage>
</organism>
<evidence type="ECO:0000313" key="1">
    <source>
        <dbReference type="EMBL" id="AKG33847.1"/>
    </source>
</evidence>
<protein>
    <submittedName>
        <fullName evidence="1">Uncharacterized protein</fullName>
    </submittedName>
</protein>
<gene>
    <name evidence="1" type="ORF">VK70_03975</name>
</gene>
<dbReference type="Proteomes" id="UP000034189">
    <property type="component" value="Chromosome"/>
</dbReference>
<name>A0A0F7F8C6_PAEDU</name>
<reference evidence="1 2" key="2">
    <citation type="journal article" date="2016" name="Genome Announc.">
        <title>Genome Sequence of a Gram-Positive Diazotroph, Paenibacillus durus Type Strain ATCC 35681.</title>
        <authorList>
            <person name="Halim M.A."/>
            <person name="Rahman A.Y."/>
            <person name="Sim K.S."/>
            <person name="Yam H.C."/>
            <person name="Rahim A.A."/>
            <person name="Ghazali A.H."/>
            <person name="Najimudin N."/>
        </authorList>
    </citation>
    <scope>NUCLEOTIDE SEQUENCE [LARGE SCALE GENOMIC DNA]</scope>
    <source>
        <strain evidence="1 2">ATCC 35681</strain>
    </source>
</reference>
<dbReference type="AlphaFoldDB" id="A0A0F7F8C6"/>
<sequence length="67" mass="7905">MGSFYYGLTLVNKSCHTPYMLRRRQMTPAFFASFAWIRIRLKVKKIHANRYESYTVFLTAGCYNGVE</sequence>
<dbReference type="EMBL" id="CP011114">
    <property type="protein sequence ID" value="AKG33847.1"/>
    <property type="molecule type" value="Genomic_DNA"/>
</dbReference>
<dbReference type="PATRIC" id="fig|1333534.5.peg.867"/>
<reference evidence="1 2" key="1">
    <citation type="submission" date="2015-03" db="EMBL/GenBank/DDBJ databases">
        <authorList>
            <person name="Abdul Halim M."/>
        </authorList>
    </citation>
    <scope>NUCLEOTIDE SEQUENCE [LARGE SCALE GENOMIC DNA]</scope>
    <source>
        <strain evidence="1 2">ATCC 35681</strain>
    </source>
</reference>
<dbReference type="HOGENOM" id="CLU_2808327_0_0_9"/>
<proteinExistence type="predicted"/>